<evidence type="ECO:0000256" key="1">
    <source>
        <dbReference type="ARBA" id="ARBA00004479"/>
    </source>
</evidence>
<dbReference type="PROSITE" id="PS50835">
    <property type="entry name" value="IG_LIKE"/>
    <property type="match status" value="3"/>
</dbReference>
<dbReference type="FunFam" id="3.90.190.10:FF:000002">
    <property type="entry name" value="receptor-type tyrosine-protein phosphatase delta isoform X2"/>
    <property type="match status" value="1"/>
</dbReference>
<keyword evidence="13" id="KW-0325">Glycoprotein</keyword>
<evidence type="ECO:0000256" key="13">
    <source>
        <dbReference type="ARBA" id="ARBA00023180"/>
    </source>
</evidence>
<organism evidence="22 23">
    <name type="scientific">Sinocyclocheilus anshuiensis</name>
    <dbReference type="NCBI Taxonomy" id="1608454"/>
    <lineage>
        <taxon>Eukaryota</taxon>
        <taxon>Metazoa</taxon>
        <taxon>Chordata</taxon>
        <taxon>Craniata</taxon>
        <taxon>Vertebrata</taxon>
        <taxon>Euteleostomi</taxon>
        <taxon>Actinopterygii</taxon>
        <taxon>Neopterygii</taxon>
        <taxon>Teleostei</taxon>
        <taxon>Ostariophysi</taxon>
        <taxon>Cypriniformes</taxon>
        <taxon>Cyprinidae</taxon>
        <taxon>Cyprininae</taxon>
        <taxon>Sinocyclocheilus</taxon>
    </lineage>
</organism>
<dbReference type="Ensembl" id="ENSSANT00000056331.1">
    <property type="protein sequence ID" value="ENSSANP00000052977.1"/>
    <property type="gene ID" value="ENSSANG00000026401.1"/>
</dbReference>
<keyword evidence="14" id="KW-0393">Immunoglobulin domain</keyword>
<keyword evidence="6" id="KW-0677">Repeat</keyword>
<dbReference type="CDD" id="cd00063">
    <property type="entry name" value="FN3"/>
    <property type="match status" value="3"/>
</dbReference>
<keyword evidence="10 17" id="KW-0472">Membrane</keyword>
<evidence type="ECO:0000256" key="10">
    <source>
        <dbReference type="ARBA" id="ARBA00023136"/>
    </source>
</evidence>
<name>A0A671P2W3_9TELE</name>
<dbReference type="FunFam" id="2.60.40.10:FF:000036">
    <property type="entry name" value="receptor-type tyrosine-protein phosphatase delta isoform X1"/>
    <property type="match status" value="1"/>
</dbReference>
<keyword evidence="5" id="KW-0732">Signal</keyword>
<dbReference type="SUPFAM" id="SSF48726">
    <property type="entry name" value="Immunoglobulin"/>
    <property type="match status" value="3"/>
</dbReference>
<evidence type="ECO:0000256" key="15">
    <source>
        <dbReference type="ARBA" id="ARBA00051722"/>
    </source>
</evidence>
<dbReference type="FunFam" id="2.60.40.10:FF:000027">
    <property type="entry name" value="receptor-type tyrosine-protein phosphatase delta isoform X1"/>
    <property type="match status" value="1"/>
</dbReference>
<gene>
    <name evidence="22" type="primary">LOC107655457</name>
</gene>
<dbReference type="Pfam" id="PF00102">
    <property type="entry name" value="Y_phosphatase"/>
    <property type="match status" value="2"/>
</dbReference>
<dbReference type="PANTHER" id="PTHR46957">
    <property type="entry name" value="CYTOKINE RECEPTOR"/>
    <property type="match status" value="1"/>
</dbReference>
<dbReference type="EC" id="3.1.3.48" evidence="3"/>
<dbReference type="PROSITE" id="PS50853">
    <property type="entry name" value="FN3"/>
    <property type="match status" value="3"/>
</dbReference>
<evidence type="ECO:0000256" key="5">
    <source>
        <dbReference type="ARBA" id="ARBA00022729"/>
    </source>
</evidence>
<dbReference type="SUPFAM" id="SSF49265">
    <property type="entry name" value="Fibronectin type III"/>
    <property type="match status" value="2"/>
</dbReference>
<evidence type="ECO:0000256" key="11">
    <source>
        <dbReference type="ARBA" id="ARBA00023157"/>
    </source>
</evidence>
<dbReference type="InterPro" id="IPR003595">
    <property type="entry name" value="Tyr_Pase_cat"/>
</dbReference>
<proteinExistence type="inferred from homology"/>
<evidence type="ECO:0000259" key="19">
    <source>
        <dbReference type="PROSITE" id="PS50056"/>
    </source>
</evidence>
<dbReference type="SMART" id="SM00194">
    <property type="entry name" value="PTPc"/>
    <property type="match status" value="2"/>
</dbReference>
<evidence type="ECO:0000256" key="17">
    <source>
        <dbReference type="SAM" id="Phobius"/>
    </source>
</evidence>
<dbReference type="CDD" id="cd05739">
    <property type="entry name" value="IgI_3_RPTP_IIa_LAR_like"/>
    <property type="match status" value="1"/>
</dbReference>
<dbReference type="InterPro" id="IPR003598">
    <property type="entry name" value="Ig_sub2"/>
</dbReference>
<keyword evidence="8" id="KW-0904">Protein phosphatase</keyword>
<dbReference type="InterPro" id="IPR036116">
    <property type="entry name" value="FN3_sf"/>
</dbReference>
<comment type="subcellular location">
    <subcellularLocation>
        <location evidence="1">Membrane</location>
        <topology evidence="1">Single-pass type I membrane protein</topology>
    </subcellularLocation>
</comment>
<dbReference type="InterPro" id="IPR029021">
    <property type="entry name" value="Prot-tyrosine_phosphatase-like"/>
</dbReference>
<dbReference type="Pfam" id="PF13927">
    <property type="entry name" value="Ig_3"/>
    <property type="match status" value="3"/>
</dbReference>
<dbReference type="GO" id="GO:0016020">
    <property type="term" value="C:membrane"/>
    <property type="evidence" value="ECO:0007669"/>
    <property type="project" value="UniProtKB-SubCell"/>
</dbReference>
<evidence type="ECO:0000256" key="3">
    <source>
        <dbReference type="ARBA" id="ARBA00013064"/>
    </source>
</evidence>
<reference evidence="22" key="1">
    <citation type="submission" date="2025-08" db="UniProtKB">
        <authorList>
            <consortium name="Ensembl"/>
        </authorList>
    </citation>
    <scope>IDENTIFICATION</scope>
</reference>
<evidence type="ECO:0000259" key="20">
    <source>
        <dbReference type="PROSITE" id="PS50835"/>
    </source>
</evidence>
<dbReference type="FunFam" id="2.60.40.10:FF:000015">
    <property type="entry name" value="receptor-type tyrosine-protein phosphatase delta isoform X2"/>
    <property type="match status" value="1"/>
</dbReference>
<evidence type="ECO:0000259" key="18">
    <source>
        <dbReference type="PROSITE" id="PS50055"/>
    </source>
</evidence>
<dbReference type="SMART" id="SM00408">
    <property type="entry name" value="IGc2"/>
    <property type="match status" value="3"/>
</dbReference>
<dbReference type="Proteomes" id="UP000472260">
    <property type="component" value="Unassembled WGS sequence"/>
</dbReference>
<feature type="region of interest" description="Disordered" evidence="16">
    <location>
        <begin position="350"/>
        <end position="373"/>
    </location>
</feature>
<dbReference type="SMART" id="SM00409">
    <property type="entry name" value="IG"/>
    <property type="match status" value="3"/>
</dbReference>
<evidence type="ECO:0000313" key="22">
    <source>
        <dbReference type="Ensembl" id="ENSSANP00000052977.1"/>
    </source>
</evidence>
<feature type="domain" description="Fibronectin type-III" evidence="21">
    <location>
        <begin position="548"/>
        <end position="637"/>
    </location>
</feature>
<feature type="domain" description="Tyrosine-protein phosphatase" evidence="18">
    <location>
        <begin position="791"/>
        <end position="1046"/>
    </location>
</feature>
<feature type="transmembrane region" description="Helical" evidence="17">
    <location>
        <begin position="700"/>
        <end position="724"/>
    </location>
</feature>
<dbReference type="InterPro" id="IPR036179">
    <property type="entry name" value="Ig-like_dom_sf"/>
</dbReference>
<dbReference type="InterPro" id="IPR007110">
    <property type="entry name" value="Ig-like_dom"/>
</dbReference>
<reference evidence="22" key="2">
    <citation type="submission" date="2025-09" db="UniProtKB">
        <authorList>
            <consortium name="Ensembl"/>
        </authorList>
    </citation>
    <scope>IDENTIFICATION</scope>
</reference>
<feature type="domain" description="Ig-like" evidence="20">
    <location>
        <begin position="79"/>
        <end position="174"/>
    </location>
</feature>
<dbReference type="CDD" id="cd00096">
    <property type="entry name" value="Ig"/>
    <property type="match status" value="1"/>
</dbReference>
<comment type="similarity">
    <text evidence="2">Belongs to the protein-tyrosine phosphatase family. Receptor class 2A subfamily.</text>
</comment>
<dbReference type="PROSITE" id="PS00383">
    <property type="entry name" value="TYR_PHOSPHATASE_1"/>
    <property type="match status" value="2"/>
</dbReference>
<dbReference type="Pfam" id="PF00041">
    <property type="entry name" value="fn3"/>
    <property type="match status" value="3"/>
</dbReference>
<feature type="domain" description="Tyrosine specific protein phosphatases" evidence="19">
    <location>
        <begin position="1255"/>
        <end position="1328"/>
    </location>
</feature>
<keyword evidence="4 17" id="KW-0812">Transmembrane</keyword>
<evidence type="ECO:0000256" key="4">
    <source>
        <dbReference type="ARBA" id="ARBA00022692"/>
    </source>
</evidence>
<dbReference type="FunFam" id="2.60.40.10:FF:000023">
    <property type="entry name" value="receptor-type tyrosine-protein phosphatase delta isoform X2"/>
    <property type="match status" value="1"/>
</dbReference>
<feature type="domain" description="Fibronectin type-III" evidence="21">
    <location>
        <begin position="372"/>
        <end position="466"/>
    </location>
</feature>
<feature type="domain" description="Tyrosine specific protein phosphatases" evidence="19">
    <location>
        <begin position="966"/>
        <end position="1037"/>
    </location>
</feature>
<keyword evidence="11" id="KW-1015">Disulfide bond</keyword>
<dbReference type="InterPro" id="IPR003961">
    <property type="entry name" value="FN3_dom"/>
</dbReference>
<dbReference type="PROSITE" id="PS50056">
    <property type="entry name" value="TYR_PHOSPHATASE_2"/>
    <property type="match status" value="2"/>
</dbReference>
<evidence type="ECO:0000256" key="14">
    <source>
        <dbReference type="ARBA" id="ARBA00023319"/>
    </source>
</evidence>
<dbReference type="PROSITE" id="PS50055">
    <property type="entry name" value="TYR_PHOSPHATASE_PTP"/>
    <property type="match status" value="2"/>
</dbReference>
<evidence type="ECO:0000256" key="9">
    <source>
        <dbReference type="ARBA" id="ARBA00022989"/>
    </source>
</evidence>
<feature type="domain" description="Ig-like" evidence="20">
    <location>
        <begin position="1"/>
        <end position="67"/>
    </location>
</feature>
<comment type="catalytic activity">
    <reaction evidence="15">
        <text>O-phospho-L-tyrosyl-[protein] + H2O = L-tyrosyl-[protein] + phosphate</text>
        <dbReference type="Rhea" id="RHEA:10684"/>
        <dbReference type="Rhea" id="RHEA-COMP:10136"/>
        <dbReference type="Rhea" id="RHEA-COMP:20101"/>
        <dbReference type="ChEBI" id="CHEBI:15377"/>
        <dbReference type="ChEBI" id="CHEBI:43474"/>
        <dbReference type="ChEBI" id="CHEBI:46858"/>
        <dbReference type="ChEBI" id="CHEBI:61978"/>
        <dbReference type="EC" id="3.1.3.48"/>
    </reaction>
</comment>
<dbReference type="InterPro" id="IPR000387">
    <property type="entry name" value="Tyr_Pase_dom"/>
</dbReference>
<evidence type="ECO:0000256" key="2">
    <source>
        <dbReference type="ARBA" id="ARBA00010504"/>
    </source>
</evidence>
<dbReference type="SMART" id="SM00404">
    <property type="entry name" value="PTPc_motif"/>
    <property type="match status" value="2"/>
</dbReference>
<evidence type="ECO:0000259" key="21">
    <source>
        <dbReference type="PROSITE" id="PS50853"/>
    </source>
</evidence>
<dbReference type="SUPFAM" id="SSF52799">
    <property type="entry name" value="(Phosphotyrosine protein) phosphatases II"/>
    <property type="match status" value="2"/>
</dbReference>
<dbReference type="InterPro" id="IPR000242">
    <property type="entry name" value="PTP_cat"/>
</dbReference>
<evidence type="ECO:0000256" key="12">
    <source>
        <dbReference type="ARBA" id="ARBA00023170"/>
    </source>
</evidence>
<dbReference type="GO" id="GO:0004725">
    <property type="term" value="F:protein tyrosine phosphatase activity"/>
    <property type="evidence" value="ECO:0007669"/>
    <property type="project" value="UniProtKB-EC"/>
</dbReference>
<protein>
    <recommendedName>
        <fullName evidence="3">protein-tyrosine-phosphatase</fullName>
        <ecNumber evidence="3">3.1.3.48</ecNumber>
    </recommendedName>
</protein>
<feature type="domain" description="Ig-like" evidence="20">
    <location>
        <begin position="188"/>
        <end position="270"/>
    </location>
</feature>
<dbReference type="PANTHER" id="PTHR46957:SF6">
    <property type="entry name" value="PROTEIN-TYROSINE-PHOSPHATASE"/>
    <property type="match status" value="1"/>
</dbReference>
<keyword evidence="23" id="KW-1185">Reference proteome</keyword>
<dbReference type="PRINTS" id="PR00700">
    <property type="entry name" value="PRTYPHPHTASE"/>
</dbReference>
<dbReference type="SMART" id="SM00060">
    <property type="entry name" value="FN3"/>
    <property type="match status" value="4"/>
</dbReference>
<feature type="domain" description="Fibronectin type-III" evidence="21">
    <location>
        <begin position="277"/>
        <end position="367"/>
    </location>
</feature>
<dbReference type="FunFam" id="2.60.40.10:FF:000010">
    <property type="entry name" value="receptor-type tyrosine-protein phosphatase delta isoform X1"/>
    <property type="match status" value="1"/>
</dbReference>
<accession>A0A671P2W3</accession>
<keyword evidence="12" id="KW-0675">Receptor</keyword>
<evidence type="ECO:0000256" key="8">
    <source>
        <dbReference type="ARBA" id="ARBA00022912"/>
    </source>
</evidence>
<dbReference type="InterPro" id="IPR016130">
    <property type="entry name" value="Tyr_Pase_AS"/>
</dbReference>
<evidence type="ECO:0000313" key="23">
    <source>
        <dbReference type="Proteomes" id="UP000472260"/>
    </source>
</evidence>
<evidence type="ECO:0000256" key="16">
    <source>
        <dbReference type="SAM" id="MobiDB-lite"/>
    </source>
</evidence>
<dbReference type="FunFam" id="3.90.190.10:FF:000001">
    <property type="entry name" value="Receptor-type tyrosine-protein phosphatase F isoform A"/>
    <property type="match status" value="1"/>
</dbReference>
<evidence type="ECO:0000256" key="7">
    <source>
        <dbReference type="ARBA" id="ARBA00022801"/>
    </source>
</evidence>
<dbReference type="CDD" id="cd05738">
    <property type="entry name" value="IgI_2_RPTP_IIa_LAR_like"/>
    <property type="match status" value="1"/>
</dbReference>
<keyword evidence="7" id="KW-0378">Hydrolase</keyword>
<dbReference type="InterPro" id="IPR003599">
    <property type="entry name" value="Ig_sub"/>
</dbReference>
<sequence length="1346" mass="151222">GVVSFVCQAAGDPKPQVFWNKKGKKEFDEGAGAVLRIQPLRAPRDENVYECVAKNTEGEVAVTSKLSIIREDLLPFGFPSIDMGPQLKVVERTRTATMLCAASGIPDPEISWFKDFLPVEPALSQGRIKQLRSGTSEAFSPPERQGALQIERSEETDQGKYECVASNSQGVRYSSPANLYVRVRRVPPRFTIPPVSHEIMPGGSVNITCVAVGSPMPYVKWMLNSEDLTPEEEMPVGRNVLELNGVRESANYTCVAMSSLGIIESVAQVIVKSLPRAPGTPVVTETTPTSITITWDSGNPDPVSYYIIQYRAKSPDSKYETVDSITTTRYSIGGLYPNTEYEIRVSAVNTIGQGPPSNKVEARTGEQAPASPPRNIQARILSQNAVMVRWDEPEEPNGLIKGYRVYYTMDPSQPMSNWQIHNVQDSMITAIHSLVPSETYTIRVLAFTSVGDGPFSDPVHVKVRPGEISTPIVASLWIKASAKCINLNKRVFDLSNKQEKRNFEPRTSYVVEGLRANTEYTFSLAAVSNKGIGAFTNEINQRTAQANVPRNFSVNLATKTSVLLTWEFPESSAPYRFTVSLAAITYNRQKMEVDARLRKAVIPNLQPDTSYDFKITSPEGNMGGLRHRIHAKTSPPILIRRPEVDHTRETEAMVTIILPSLDTRSSVRCEQRLHALCVCVYTDPVIAPDSDPQPLDAGDGLIWVVGPVLAVLFIICIVIAILLYKNKRKDSEPGTKCLLNNAEMMAHNPTDPVEMRRINFQTPGMMSHPPIPISELPEHTEHLKANDNLHLSQEYESIDPGQQFTWEHSNLEVNKPKNRYANVIAYDHTRVILAPTDGIMGSDYINANYIDGFRKQNAYIATQGPLPETFGDIWRMVWEQRAASVVMMTKLEEKSRIKCDQYWPSRGTDTFGAVQVALLDTMELATFCVRTFSLHKSGCNERREVRQFQFTAWPDHGVPEYPTPFLAFLRRVKACNPPDAGPVIVHCSAGVGRTGCFIVIDAMLERIRHERTVDVYGHVTLMRSQRNYMVQTEDQYGFIHEALLEAVACGNTEVAARSLCSYIQNLSQVEAGEHVTGIELEFKRLANSKAHTSRFVSANLPCNKFKNRLVNIMPYETTRVCLQPIRGLEGSDYINASFIDGYRQQRAYIATQGPLAETTEDFWRMLWEHNSTIVVMLTKLREMGREKCHQYWPAERSARYQYFVVDPMAEYNMPQYILREFKVTDARDGQSRTVRQFQFTDWPEQGVPKSGEGFIDFIGQVHKTKEQFGQDGPIAVHCSAGVGRTGVFITLSIVLERMRYEGAVDIFQTVKMLRTQRPAMVQTEDEYQFCYQAALEYLGSFDHYAT</sequence>
<dbReference type="InterPro" id="IPR050713">
    <property type="entry name" value="RTP_Phos/Ushers"/>
</dbReference>
<feature type="domain" description="Tyrosine-protein phosphatase" evidence="18">
    <location>
        <begin position="1078"/>
        <end position="1337"/>
    </location>
</feature>
<evidence type="ECO:0000256" key="6">
    <source>
        <dbReference type="ARBA" id="ARBA00022737"/>
    </source>
</evidence>
<dbReference type="Gene3D" id="3.90.190.10">
    <property type="entry name" value="Protein tyrosine phosphatase superfamily"/>
    <property type="match status" value="2"/>
</dbReference>
<dbReference type="Gene3D" id="2.60.40.10">
    <property type="entry name" value="Immunoglobulins"/>
    <property type="match status" value="7"/>
</dbReference>
<keyword evidence="9 17" id="KW-1133">Transmembrane helix</keyword>
<dbReference type="InterPro" id="IPR013783">
    <property type="entry name" value="Ig-like_fold"/>
</dbReference>